<organism evidence="4 5">
    <name type="scientific">Heterorhabditis bacteriophora</name>
    <name type="common">Entomopathogenic nematode worm</name>
    <dbReference type="NCBI Taxonomy" id="37862"/>
    <lineage>
        <taxon>Eukaryota</taxon>
        <taxon>Metazoa</taxon>
        <taxon>Ecdysozoa</taxon>
        <taxon>Nematoda</taxon>
        <taxon>Chromadorea</taxon>
        <taxon>Rhabditida</taxon>
        <taxon>Rhabditina</taxon>
        <taxon>Rhabditomorpha</taxon>
        <taxon>Strongyloidea</taxon>
        <taxon>Heterorhabditidae</taxon>
        <taxon>Heterorhabditis</taxon>
    </lineage>
</organism>
<accession>A0A1I7XS51</accession>
<feature type="domain" description="F54D1.6-like C-terminal Sushi-like" evidence="2">
    <location>
        <begin position="385"/>
        <end position="458"/>
    </location>
</feature>
<dbReference type="AlphaFoldDB" id="A0A1I7XS51"/>
<dbReference type="InterPro" id="IPR051495">
    <property type="entry name" value="Epithelial_Barrier/Signaling"/>
</dbReference>
<feature type="domain" description="DUF7658" evidence="3">
    <location>
        <begin position="130"/>
        <end position="361"/>
    </location>
</feature>
<evidence type="ECO:0000256" key="1">
    <source>
        <dbReference type="SAM" id="Phobius"/>
    </source>
</evidence>
<feature type="transmembrane region" description="Helical" evidence="1">
    <location>
        <begin position="573"/>
        <end position="593"/>
    </location>
</feature>
<evidence type="ECO:0000259" key="3">
    <source>
        <dbReference type="Pfam" id="PF24678"/>
    </source>
</evidence>
<evidence type="ECO:0000313" key="4">
    <source>
        <dbReference type="Proteomes" id="UP000095283"/>
    </source>
</evidence>
<keyword evidence="1" id="KW-0812">Transmembrane</keyword>
<keyword evidence="1" id="KW-1133">Transmembrane helix</keyword>
<dbReference type="WBParaSite" id="Hba_20151">
    <property type="protein sequence ID" value="Hba_20151"/>
    <property type="gene ID" value="Hba_20151"/>
</dbReference>
<keyword evidence="4" id="KW-1185">Reference proteome</keyword>
<dbReference type="InterPro" id="IPR057017">
    <property type="entry name" value="F54D1_6-like_C"/>
</dbReference>
<dbReference type="PANTHER" id="PTHR13802:SF61">
    <property type="entry name" value="PROTEIN CBG04396"/>
    <property type="match status" value="1"/>
</dbReference>
<dbReference type="Pfam" id="PF24469">
    <property type="entry name" value="F54D1_6_C"/>
    <property type="match status" value="1"/>
</dbReference>
<reference evidence="5" key="1">
    <citation type="submission" date="2016-11" db="UniProtKB">
        <authorList>
            <consortium name="WormBaseParasite"/>
        </authorList>
    </citation>
    <scope>IDENTIFICATION</scope>
</reference>
<dbReference type="Proteomes" id="UP000095283">
    <property type="component" value="Unplaced"/>
</dbReference>
<feature type="transmembrane region" description="Helical" evidence="1">
    <location>
        <begin position="465"/>
        <end position="485"/>
    </location>
</feature>
<evidence type="ECO:0000259" key="2">
    <source>
        <dbReference type="Pfam" id="PF24469"/>
    </source>
</evidence>
<proteinExistence type="predicted"/>
<dbReference type="InterPro" id="IPR056075">
    <property type="entry name" value="DUF7658"/>
</dbReference>
<protein>
    <submittedName>
        <fullName evidence="5">Sushi domain-containing protein</fullName>
    </submittedName>
</protein>
<sequence>MFYWRRPSSACQEYQPSATGQASGAGTFNTVDNDKFIFNEPGVYNLLYIPKTVRTPEVKIQVRLERYPNRKIDFGLLGRYIPQSDLVQPTNATVITGIVLEASGTDRVHVLARKDTRRFRYRTDIIVGNILRYFDTIRLQRFKGVLVYVNNVERGQPEIYVVLEEAQIGVRIRESYALDIDRLPMYQESMGMLDIQLSVPPQYGVVNGDKTRETEQRQRYDLPRISGLMRPFPEQTSGSLLQGLTLNDVNSETYRQQIVNNYRIHGTGESGSEQNTAGTLAQNMPSENMFTTSKDEDKQFDVFPEANMRAGPIYKTAPMYETGPHRFDPKTGVDINQLLNNCRDIEDNLAGEKKPIHVVKKYSTESKESEEYTIHVLFPYFLNSNNSCGAINIEYPEYMMKTPALSSGYLQGDVARFECYQSHWVKGDHEYKCGIVVDYNNPNAYRFEWNKGDQPWCRSRVKENYFKWLAVVFSIVGIIMVCKLFNNCMMQLYIRLYKINKYRVIIVIFLSCWCVKQKRLQEQKQYGTYPSNAAYTNKARIASLGSLNEAPRNTQMYQARGTPATLEQQRANLLILLIYPFSTITSYPVMALWCRSYGVGREGQDRFRLSAKKSSRIPHVPYCPTRPVDSSAAVVILCVGKVGQIW</sequence>
<keyword evidence="1" id="KW-0472">Membrane</keyword>
<name>A0A1I7XS51_HETBA</name>
<evidence type="ECO:0000313" key="5">
    <source>
        <dbReference type="WBParaSite" id="Hba_20151"/>
    </source>
</evidence>
<dbReference type="PANTHER" id="PTHR13802">
    <property type="entry name" value="MUCIN 4-RELATED"/>
    <property type="match status" value="1"/>
</dbReference>
<dbReference type="Pfam" id="PF24678">
    <property type="entry name" value="DUF7658"/>
    <property type="match status" value="1"/>
</dbReference>